<evidence type="ECO:0000256" key="4">
    <source>
        <dbReference type="ARBA" id="ARBA00022737"/>
    </source>
</evidence>
<dbReference type="Gene3D" id="2.130.10.10">
    <property type="entry name" value="YVTN repeat-like/Quinoprotein amine dehydrogenase"/>
    <property type="match status" value="2"/>
</dbReference>
<dbReference type="STRING" id="7757.ENSPMAP00000000064"/>
<evidence type="ECO:0000256" key="6">
    <source>
        <dbReference type="ARBA" id="ARBA00023212"/>
    </source>
</evidence>
<dbReference type="InterPro" id="IPR036322">
    <property type="entry name" value="WD40_repeat_dom_sf"/>
</dbReference>
<dbReference type="PRINTS" id="PR00320">
    <property type="entry name" value="GPROTEINBRPT"/>
</dbReference>
<dbReference type="HOGENOM" id="CLU_015246_3_0_1"/>
<dbReference type="GeneTree" id="ENSGT00390000009416"/>
<keyword evidence="5" id="KW-0009">Actin-binding</keyword>
<reference evidence="9" key="2">
    <citation type="submission" date="2025-09" db="UniProtKB">
        <authorList>
            <consortium name="Ensembl"/>
        </authorList>
    </citation>
    <scope>IDENTIFICATION</scope>
</reference>
<feature type="repeat" description="WD" evidence="8">
    <location>
        <begin position="535"/>
        <end position="576"/>
    </location>
</feature>
<dbReference type="InterPro" id="IPR019775">
    <property type="entry name" value="WD40_repeat_CS"/>
</dbReference>
<dbReference type="CDD" id="cd00200">
    <property type="entry name" value="WD40"/>
    <property type="match status" value="1"/>
</dbReference>
<dbReference type="GO" id="GO:0045214">
    <property type="term" value="P:sarcomere organization"/>
    <property type="evidence" value="ECO:0007669"/>
    <property type="project" value="TreeGrafter"/>
</dbReference>
<dbReference type="GO" id="GO:0030042">
    <property type="term" value="P:actin filament depolymerization"/>
    <property type="evidence" value="ECO:0007669"/>
    <property type="project" value="TreeGrafter"/>
</dbReference>
<protein>
    <submittedName>
        <fullName evidence="9">WD repeat domain 1</fullName>
    </submittedName>
</protein>
<dbReference type="Ensembl" id="ENSPMAT00000000064.1">
    <property type="protein sequence ID" value="ENSPMAP00000000064.1"/>
    <property type="gene ID" value="ENSPMAG00000000052.1"/>
</dbReference>
<keyword evidence="3 8" id="KW-0853">WD repeat</keyword>
<dbReference type="Pfam" id="PF00400">
    <property type="entry name" value="WD40"/>
    <property type="match status" value="9"/>
</dbReference>
<dbReference type="SUPFAM" id="SSF50978">
    <property type="entry name" value="WD40 repeat-like"/>
    <property type="match status" value="2"/>
</dbReference>
<evidence type="ECO:0000256" key="2">
    <source>
        <dbReference type="ARBA" id="ARBA00022490"/>
    </source>
</evidence>
<dbReference type="FunFam" id="2.130.10.10:FF:000203">
    <property type="entry name" value="WD repeat domain 1"/>
    <property type="match status" value="1"/>
</dbReference>
<dbReference type="OMA" id="GSIDTCV"/>
<feature type="repeat" description="WD" evidence="8">
    <location>
        <begin position="56"/>
        <end position="97"/>
    </location>
</feature>
<feature type="repeat" description="WD" evidence="8">
    <location>
        <begin position="318"/>
        <end position="359"/>
    </location>
</feature>
<evidence type="ECO:0000313" key="9">
    <source>
        <dbReference type="Ensembl" id="ENSPMAP00000000064.1"/>
    </source>
</evidence>
<dbReference type="InterPro" id="IPR015943">
    <property type="entry name" value="WD40/YVTN_repeat-like_dom_sf"/>
</dbReference>
<dbReference type="PANTHER" id="PTHR19856:SF0">
    <property type="entry name" value="WD REPEAT-CONTAINING PROTEIN 1"/>
    <property type="match status" value="1"/>
</dbReference>
<accession>S4R4D5</accession>
<keyword evidence="4" id="KW-0677">Repeat</keyword>
<dbReference type="FunFam" id="2.130.10.10:FF:000097">
    <property type="entry name" value="WD repeat domain 1"/>
    <property type="match status" value="1"/>
</dbReference>
<dbReference type="GO" id="GO:0030864">
    <property type="term" value="C:cortical actin cytoskeleton"/>
    <property type="evidence" value="ECO:0007669"/>
    <property type="project" value="TreeGrafter"/>
</dbReference>
<dbReference type="InterPro" id="IPR001680">
    <property type="entry name" value="WD40_rpt"/>
</dbReference>
<dbReference type="PROSITE" id="PS50082">
    <property type="entry name" value="WD_REPEATS_2"/>
    <property type="match status" value="5"/>
</dbReference>
<dbReference type="InterPro" id="IPR020472">
    <property type="entry name" value="WD40_PAC1"/>
</dbReference>
<dbReference type="PROSITE" id="PS50294">
    <property type="entry name" value="WD_REPEATS_REGION"/>
    <property type="match status" value="4"/>
</dbReference>
<feature type="repeat" description="WD" evidence="8">
    <location>
        <begin position="187"/>
        <end position="228"/>
    </location>
</feature>
<keyword evidence="6" id="KW-0206">Cytoskeleton</keyword>
<name>S4R4D5_PETMA</name>
<dbReference type="SMART" id="SM00320">
    <property type="entry name" value="WD40"/>
    <property type="match status" value="11"/>
</dbReference>
<organism evidence="9">
    <name type="scientific">Petromyzon marinus</name>
    <name type="common">Sea lamprey</name>
    <dbReference type="NCBI Taxonomy" id="7757"/>
    <lineage>
        <taxon>Eukaryota</taxon>
        <taxon>Metazoa</taxon>
        <taxon>Chordata</taxon>
        <taxon>Craniata</taxon>
        <taxon>Vertebrata</taxon>
        <taxon>Cyclostomata</taxon>
        <taxon>Hyperoartia</taxon>
        <taxon>Petromyzontiformes</taxon>
        <taxon>Petromyzontidae</taxon>
        <taxon>Petromyzon</taxon>
    </lineage>
</organism>
<dbReference type="PROSITE" id="PS00678">
    <property type="entry name" value="WD_REPEATS_1"/>
    <property type="match status" value="2"/>
</dbReference>
<dbReference type="GO" id="GO:0051015">
    <property type="term" value="F:actin filament binding"/>
    <property type="evidence" value="ECO:0007669"/>
    <property type="project" value="TreeGrafter"/>
</dbReference>
<comment type="subcellular location">
    <subcellularLocation>
        <location evidence="1">Cytoplasm</location>
        <location evidence="1">Cytoskeleton</location>
    </subcellularLocation>
</comment>
<dbReference type="GO" id="GO:0040011">
    <property type="term" value="P:locomotion"/>
    <property type="evidence" value="ECO:0007669"/>
    <property type="project" value="TreeGrafter"/>
</dbReference>
<comment type="similarity">
    <text evidence="7">Belongs to the WD repeat AIP1 family.</text>
</comment>
<evidence type="ECO:0000256" key="5">
    <source>
        <dbReference type="ARBA" id="ARBA00023203"/>
    </source>
</evidence>
<dbReference type="PANTHER" id="PTHR19856">
    <property type="entry name" value="WD-REPEATCONTAINING PROTEIN WDR1"/>
    <property type="match status" value="1"/>
</dbReference>
<evidence type="ECO:0000256" key="3">
    <source>
        <dbReference type="ARBA" id="ARBA00022574"/>
    </source>
</evidence>
<dbReference type="AlphaFoldDB" id="S4R4D5"/>
<sequence length="613" mass="66395">VCLCVPLESLYASLPQVERGVAKVIGGDPKGNNFLYTNGKSVIIRNIENPAISDVYTEHSHQVLVAKYAPSGFYIASGDVSGKLRIWDSTQKEHILKYEYQPFGGKIKDISWSEDSKRIAIVGEGREKYGAVILWDSGSSVGEIAGHTKTINSVDIRPSRPYRLVTASDDNCGAFYHGPPFKFQFTLMDHTRFVNCIRFSPDGARFATAGADGQIFVYDGTSGQKICALGGDKAHDGGIYAISWSADSSQLISASGDRTVRLWDVATSTATTTFSMGPDVSDQQLGCLWQGSHMLSISLSGHINYLDANNPSKPIRVIKGHSKPVQALALNIPKDKDGQATIYTGSIDGHINIWDAKSGINDGFAGKGHTNQVSHMAVDESNSLVSCSMDDTLRFTSLDSKEYSAQDTLKLNEQPKSVAVGPGGCIVVICIGQILLLKDRKKAFVIEAPGFGPEAVSIHPSNGIVAVGGVDGKVHMYDIDGNTLKKHATVSALQAHGPVTDVAFSPNGAFLAVCDSNKVVSVFNTVDDYKEHGTFYGHHAKVTCLAWSPDCQHFATGGMDMMVYVWTVEDPNNRIRIPDSHRMHHVSGIAWLDTHTLVTTSHDATVRQWAITY</sequence>
<proteinExistence type="inferred from homology"/>
<feature type="repeat" description="WD" evidence="8">
    <location>
        <begin position="232"/>
        <end position="273"/>
    </location>
</feature>
<keyword evidence="2" id="KW-0963">Cytoplasm</keyword>
<reference evidence="9" key="1">
    <citation type="submission" date="2025-08" db="UniProtKB">
        <authorList>
            <consortium name="Ensembl"/>
        </authorList>
    </citation>
    <scope>IDENTIFICATION</scope>
</reference>
<evidence type="ECO:0000256" key="1">
    <source>
        <dbReference type="ARBA" id="ARBA00004245"/>
    </source>
</evidence>
<evidence type="ECO:0000256" key="7">
    <source>
        <dbReference type="ARBA" id="ARBA00038366"/>
    </source>
</evidence>
<evidence type="ECO:0000256" key="8">
    <source>
        <dbReference type="PROSITE-ProRule" id="PRU00221"/>
    </source>
</evidence>